<dbReference type="AlphaFoldDB" id="A0A166H6D3"/>
<organism evidence="1 2">
    <name type="scientific">Athelia psychrophila</name>
    <dbReference type="NCBI Taxonomy" id="1759441"/>
    <lineage>
        <taxon>Eukaryota</taxon>
        <taxon>Fungi</taxon>
        <taxon>Dikarya</taxon>
        <taxon>Basidiomycota</taxon>
        <taxon>Agaricomycotina</taxon>
        <taxon>Agaricomycetes</taxon>
        <taxon>Agaricomycetidae</taxon>
        <taxon>Atheliales</taxon>
        <taxon>Atheliaceae</taxon>
        <taxon>Athelia</taxon>
    </lineage>
</organism>
<sequence>MAPDVPTYPITGIPREVPLRVEVDDFYKSPQYAVRRNLFLLAMAKFQAMDPKEKLSYFKVAGIHVYPMRLGTTRRTSSLSATPDIARTLVSSSRLGIQHVYEIMVEEVIPKLFNKSEHERLHAEAREWRFPYWDWAAKKQRLGEDQPDYDAPLILKDRTVEVFDSMSPLGRFIPNPLYQFTAPGSHPMEDWGITSVPVDGKTVEYQKCTATSKHPLGYNVNGGIVDNGEGRVTIYSSWIDGVQNVDNIAKDIRAHVWFQEWFQNPSLGGAINRLLSVDYVTSAKNHSAK</sequence>
<dbReference type="EMBL" id="KV417572">
    <property type="protein sequence ID" value="KZP18534.1"/>
    <property type="molecule type" value="Genomic_DNA"/>
</dbReference>
<dbReference type="Gene3D" id="1.10.1280.10">
    <property type="entry name" value="Di-copper center containing domain from catechol oxidase"/>
    <property type="match status" value="2"/>
</dbReference>
<dbReference type="InterPro" id="IPR008922">
    <property type="entry name" value="Di-copper_centre_dom_sf"/>
</dbReference>
<protein>
    <submittedName>
        <fullName evidence="1">Uncharacterized protein</fullName>
    </submittedName>
</protein>
<keyword evidence="2" id="KW-1185">Reference proteome</keyword>
<evidence type="ECO:0000313" key="1">
    <source>
        <dbReference type="EMBL" id="KZP18534.1"/>
    </source>
</evidence>
<dbReference type="Proteomes" id="UP000076532">
    <property type="component" value="Unassembled WGS sequence"/>
</dbReference>
<reference evidence="1 2" key="1">
    <citation type="journal article" date="2016" name="Mol. Biol. Evol.">
        <title>Comparative Genomics of Early-Diverging Mushroom-Forming Fungi Provides Insights into the Origins of Lignocellulose Decay Capabilities.</title>
        <authorList>
            <person name="Nagy L.G."/>
            <person name="Riley R."/>
            <person name="Tritt A."/>
            <person name="Adam C."/>
            <person name="Daum C."/>
            <person name="Floudas D."/>
            <person name="Sun H."/>
            <person name="Yadav J.S."/>
            <person name="Pangilinan J."/>
            <person name="Larsson K.H."/>
            <person name="Matsuura K."/>
            <person name="Barry K."/>
            <person name="Labutti K."/>
            <person name="Kuo R."/>
            <person name="Ohm R.A."/>
            <person name="Bhattacharya S.S."/>
            <person name="Shirouzu T."/>
            <person name="Yoshinaga Y."/>
            <person name="Martin F.M."/>
            <person name="Grigoriev I.V."/>
            <person name="Hibbett D.S."/>
        </authorList>
    </citation>
    <scope>NUCLEOTIDE SEQUENCE [LARGE SCALE GENOMIC DNA]</scope>
    <source>
        <strain evidence="1 2">CBS 109695</strain>
    </source>
</reference>
<dbReference type="STRING" id="436010.A0A166H6D3"/>
<proteinExistence type="predicted"/>
<name>A0A166H6D3_9AGAM</name>
<dbReference type="OrthoDB" id="6132182at2759"/>
<dbReference type="SUPFAM" id="SSF48056">
    <property type="entry name" value="Di-copper centre-containing domain"/>
    <property type="match status" value="1"/>
</dbReference>
<accession>A0A166H6D3</accession>
<evidence type="ECO:0000313" key="2">
    <source>
        <dbReference type="Proteomes" id="UP000076532"/>
    </source>
</evidence>
<gene>
    <name evidence="1" type="ORF">FIBSPDRAFT_893501</name>
</gene>